<dbReference type="CDD" id="cd17574">
    <property type="entry name" value="REC_OmpR"/>
    <property type="match status" value="1"/>
</dbReference>
<dbReference type="InterPro" id="IPR036388">
    <property type="entry name" value="WH-like_DNA-bd_sf"/>
</dbReference>
<evidence type="ECO:0000256" key="7">
    <source>
        <dbReference type="PROSITE-ProRule" id="PRU01091"/>
    </source>
</evidence>
<keyword evidence="1 6" id="KW-0597">Phosphoprotein</keyword>
<feature type="DNA-binding region" description="OmpR/PhoB-type" evidence="7">
    <location>
        <begin position="131"/>
        <end position="230"/>
    </location>
</feature>
<dbReference type="SMART" id="SM00448">
    <property type="entry name" value="REC"/>
    <property type="match status" value="1"/>
</dbReference>
<evidence type="ECO:0000256" key="1">
    <source>
        <dbReference type="ARBA" id="ARBA00022553"/>
    </source>
</evidence>
<keyword evidence="11" id="KW-1185">Reference proteome</keyword>
<dbReference type="EMBL" id="CAAHFG010000001">
    <property type="protein sequence ID" value="VGO14308.1"/>
    <property type="molecule type" value="Genomic_DNA"/>
</dbReference>
<dbReference type="Gene3D" id="3.40.50.2300">
    <property type="match status" value="1"/>
</dbReference>
<feature type="modified residue" description="4-aspartylphosphate" evidence="6">
    <location>
        <position position="52"/>
    </location>
</feature>
<evidence type="ECO:0000256" key="2">
    <source>
        <dbReference type="ARBA" id="ARBA00023012"/>
    </source>
</evidence>
<dbReference type="SUPFAM" id="SSF46894">
    <property type="entry name" value="C-terminal effector domain of the bipartite response regulators"/>
    <property type="match status" value="1"/>
</dbReference>
<dbReference type="Pfam" id="PF00486">
    <property type="entry name" value="Trans_reg_C"/>
    <property type="match status" value="1"/>
</dbReference>
<evidence type="ECO:0000256" key="5">
    <source>
        <dbReference type="ARBA" id="ARBA00023163"/>
    </source>
</evidence>
<dbReference type="GO" id="GO:0000976">
    <property type="term" value="F:transcription cis-regulatory region binding"/>
    <property type="evidence" value="ECO:0007669"/>
    <property type="project" value="TreeGrafter"/>
</dbReference>
<dbReference type="FunFam" id="3.40.50.2300:FF:000001">
    <property type="entry name" value="DNA-binding response regulator PhoB"/>
    <property type="match status" value="1"/>
</dbReference>
<dbReference type="Pfam" id="PF00072">
    <property type="entry name" value="Response_reg"/>
    <property type="match status" value="1"/>
</dbReference>
<dbReference type="PROSITE" id="PS51755">
    <property type="entry name" value="OMPR_PHOB"/>
    <property type="match status" value="1"/>
</dbReference>
<evidence type="ECO:0000313" key="11">
    <source>
        <dbReference type="Proteomes" id="UP000366872"/>
    </source>
</evidence>
<dbReference type="InterPro" id="IPR016032">
    <property type="entry name" value="Sig_transdc_resp-reg_C-effctor"/>
</dbReference>
<sequence>MKSILIAEDDENIRTGLVDLFESEGYRVQAAPDGNAALDCHAAGTFDLVLLDVMMPGKSGYDVCREIRKTDAATPIIMLTAKGEEIDKVVGLQLGADDYVTKPFGVHELIARTEAVLRRTMRPVDDRNDLPAEFLFGDARINAKQYTAEVGGQVHPLTSREMELLRCFHGRAGEVLSRNQLLDMVWGVDYFGTTRTLDQHISQLRKKVEADPSSPTTIVTVHGVGYQYRESSK</sequence>
<evidence type="ECO:0000256" key="3">
    <source>
        <dbReference type="ARBA" id="ARBA00023015"/>
    </source>
</evidence>
<dbReference type="AlphaFoldDB" id="A0A6C2U2T0"/>
<keyword evidence="3" id="KW-0805">Transcription regulation</keyword>
<keyword evidence="5" id="KW-0804">Transcription</keyword>
<gene>
    <name evidence="10" type="primary">regX3</name>
    <name evidence="10" type="ORF">PDESU_02867</name>
</gene>
<dbReference type="Gene3D" id="6.10.250.690">
    <property type="match status" value="1"/>
</dbReference>
<dbReference type="PROSITE" id="PS50110">
    <property type="entry name" value="RESPONSE_REGULATORY"/>
    <property type="match status" value="1"/>
</dbReference>
<organism evidence="10 11">
    <name type="scientific">Pontiella desulfatans</name>
    <dbReference type="NCBI Taxonomy" id="2750659"/>
    <lineage>
        <taxon>Bacteria</taxon>
        <taxon>Pseudomonadati</taxon>
        <taxon>Kiritimatiellota</taxon>
        <taxon>Kiritimatiellia</taxon>
        <taxon>Kiritimatiellales</taxon>
        <taxon>Pontiellaceae</taxon>
        <taxon>Pontiella</taxon>
    </lineage>
</organism>
<keyword evidence="2" id="KW-0902">Two-component regulatory system</keyword>
<evidence type="ECO:0000256" key="6">
    <source>
        <dbReference type="PROSITE-ProRule" id="PRU00169"/>
    </source>
</evidence>
<name>A0A6C2U2T0_PONDE</name>
<dbReference type="GO" id="GO:0005829">
    <property type="term" value="C:cytosol"/>
    <property type="evidence" value="ECO:0007669"/>
    <property type="project" value="TreeGrafter"/>
</dbReference>
<dbReference type="InterPro" id="IPR001867">
    <property type="entry name" value="OmpR/PhoB-type_DNA-bd"/>
</dbReference>
<evidence type="ECO:0000259" key="8">
    <source>
        <dbReference type="PROSITE" id="PS50110"/>
    </source>
</evidence>
<feature type="domain" description="OmpR/PhoB-type" evidence="9">
    <location>
        <begin position="131"/>
        <end position="230"/>
    </location>
</feature>
<dbReference type="GO" id="GO:0000156">
    <property type="term" value="F:phosphorelay response regulator activity"/>
    <property type="evidence" value="ECO:0007669"/>
    <property type="project" value="TreeGrafter"/>
</dbReference>
<feature type="domain" description="Response regulatory" evidence="8">
    <location>
        <begin position="3"/>
        <end position="117"/>
    </location>
</feature>
<accession>A0A6C2U2T0</accession>
<dbReference type="CDD" id="cd00383">
    <property type="entry name" value="trans_reg_C"/>
    <property type="match status" value="1"/>
</dbReference>
<protein>
    <submittedName>
        <fullName evidence="10">Sensory transduction protein regX3</fullName>
    </submittedName>
</protein>
<dbReference type="InterPro" id="IPR039420">
    <property type="entry name" value="WalR-like"/>
</dbReference>
<dbReference type="GO" id="GO:0006355">
    <property type="term" value="P:regulation of DNA-templated transcription"/>
    <property type="evidence" value="ECO:0007669"/>
    <property type="project" value="InterPro"/>
</dbReference>
<evidence type="ECO:0000256" key="4">
    <source>
        <dbReference type="ARBA" id="ARBA00023125"/>
    </source>
</evidence>
<dbReference type="InterPro" id="IPR011006">
    <property type="entry name" value="CheY-like_superfamily"/>
</dbReference>
<dbReference type="PANTHER" id="PTHR48111">
    <property type="entry name" value="REGULATOR OF RPOS"/>
    <property type="match status" value="1"/>
</dbReference>
<dbReference type="SMART" id="SM00862">
    <property type="entry name" value="Trans_reg_C"/>
    <property type="match status" value="1"/>
</dbReference>
<evidence type="ECO:0000259" key="9">
    <source>
        <dbReference type="PROSITE" id="PS51755"/>
    </source>
</evidence>
<evidence type="ECO:0000313" key="10">
    <source>
        <dbReference type="EMBL" id="VGO14308.1"/>
    </source>
</evidence>
<dbReference type="GO" id="GO:0032993">
    <property type="term" value="C:protein-DNA complex"/>
    <property type="evidence" value="ECO:0007669"/>
    <property type="project" value="TreeGrafter"/>
</dbReference>
<dbReference type="PANTHER" id="PTHR48111:SF11">
    <property type="entry name" value="TWO-COMPONENT RESPONSE REGULATOR"/>
    <property type="match status" value="1"/>
</dbReference>
<dbReference type="SUPFAM" id="SSF52172">
    <property type="entry name" value="CheY-like"/>
    <property type="match status" value="1"/>
</dbReference>
<dbReference type="Proteomes" id="UP000366872">
    <property type="component" value="Unassembled WGS sequence"/>
</dbReference>
<reference evidence="10 11" key="1">
    <citation type="submission" date="2019-04" db="EMBL/GenBank/DDBJ databases">
        <authorList>
            <person name="Van Vliet M D."/>
        </authorList>
    </citation>
    <scope>NUCLEOTIDE SEQUENCE [LARGE SCALE GENOMIC DNA]</scope>
    <source>
        <strain evidence="10 11">F1</strain>
    </source>
</reference>
<dbReference type="Gene3D" id="1.10.10.10">
    <property type="entry name" value="Winged helix-like DNA-binding domain superfamily/Winged helix DNA-binding domain"/>
    <property type="match status" value="1"/>
</dbReference>
<proteinExistence type="predicted"/>
<keyword evidence="4 7" id="KW-0238">DNA-binding</keyword>
<dbReference type="InterPro" id="IPR001789">
    <property type="entry name" value="Sig_transdc_resp-reg_receiver"/>
</dbReference>
<dbReference type="RefSeq" id="WP_136079800.1">
    <property type="nucleotide sequence ID" value="NZ_CAAHFG010000001.1"/>
</dbReference>